<dbReference type="RefSeq" id="WP_078714168.1">
    <property type="nucleotide sequence ID" value="NZ_FUYG01000004.1"/>
</dbReference>
<feature type="transmembrane region" description="Helical" evidence="1">
    <location>
        <begin position="27"/>
        <end position="51"/>
    </location>
</feature>
<dbReference type="AlphaFoldDB" id="A0A1T4XYB0"/>
<feature type="transmembrane region" description="Helical" evidence="1">
    <location>
        <begin position="63"/>
        <end position="86"/>
    </location>
</feature>
<evidence type="ECO:0000256" key="1">
    <source>
        <dbReference type="SAM" id="Phobius"/>
    </source>
</evidence>
<name>A0A1T4XYB0_9MICO</name>
<gene>
    <name evidence="2" type="ORF">SAMN06295879_1868</name>
</gene>
<sequence>MTKNTSATPNSAAARSTFRDLSFSKKVGWGIALLFALISAIWVWVGVANLFEAIATFGLGLSGVSWLVFVGSIAAPIVTYALGFLVGWRLPAWAKAVVFLVALAVAMVIKADLESLLLGGL</sequence>
<evidence type="ECO:0000313" key="2">
    <source>
        <dbReference type="EMBL" id="SKA94001.1"/>
    </source>
</evidence>
<dbReference type="Proteomes" id="UP000189735">
    <property type="component" value="Unassembled WGS sequence"/>
</dbReference>
<feature type="transmembrane region" description="Helical" evidence="1">
    <location>
        <begin position="92"/>
        <end position="109"/>
    </location>
</feature>
<reference evidence="3" key="1">
    <citation type="submission" date="2017-02" db="EMBL/GenBank/DDBJ databases">
        <authorList>
            <person name="Varghese N."/>
            <person name="Submissions S."/>
        </authorList>
    </citation>
    <scope>NUCLEOTIDE SEQUENCE [LARGE SCALE GENOMIC DNA]</scope>
    <source>
        <strain evidence="3">VKM Ac-2052</strain>
    </source>
</reference>
<accession>A0A1T4XYB0</accession>
<evidence type="ECO:0000313" key="3">
    <source>
        <dbReference type="Proteomes" id="UP000189735"/>
    </source>
</evidence>
<keyword evidence="1" id="KW-1133">Transmembrane helix</keyword>
<organism evidence="2 3">
    <name type="scientific">Agreia bicolorata</name>
    <dbReference type="NCBI Taxonomy" id="110935"/>
    <lineage>
        <taxon>Bacteria</taxon>
        <taxon>Bacillati</taxon>
        <taxon>Actinomycetota</taxon>
        <taxon>Actinomycetes</taxon>
        <taxon>Micrococcales</taxon>
        <taxon>Microbacteriaceae</taxon>
        <taxon>Agreia</taxon>
    </lineage>
</organism>
<keyword evidence="1" id="KW-0812">Transmembrane</keyword>
<dbReference type="EMBL" id="FUYG01000004">
    <property type="protein sequence ID" value="SKA94001.1"/>
    <property type="molecule type" value="Genomic_DNA"/>
</dbReference>
<keyword evidence="1" id="KW-0472">Membrane</keyword>
<protein>
    <submittedName>
        <fullName evidence="2">Uncharacterized protein</fullName>
    </submittedName>
</protein>
<proteinExistence type="predicted"/>